<dbReference type="PROSITE" id="PS51471">
    <property type="entry name" value="FE2OG_OXY"/>
    <property type="match status" value="1"/>
</dbReference>
<dbReference type="GO" id="GO:0044283">
    <property type="term" value="P:small molecule biosynthetic process"/>
    <property type="evidence" value="ECO:0007669"/>
    <property type="project" value="UniProtKB-ARBA"/>
</dbReference>
<evidence type="ECO:0000313" key="5">
    <source>
        <dbReference type="Proteomes" id="UP001150904"/>
    </source>
</evidence>
<dbReference type="GeneID" id="83184112"/>
<keyword evidence="5" id="KW-1185">Reference proteome</keyword>
<reference evidence="4" key="1">
    <citation type="submission" date="2022-12" db="EMBL/GenBank/DDBJ databases">
        <authorList>
            <person name="Petersen C."/>
        </authorList>
    </citation>
    <scope>NUCLEOTIDE SEQUENCE</scope>
    <source>
        <strain evidence="4">IBT 15544</strain>
    </source>
</reference>
<dbReference type="InterPro" id="IPR027443">
    <property type="entry name" value="IPNS-like_sf"/>
</dbReference>
<comment type="similarity">
    <text evidence="1 2">Belongs to the iron/ascorbate-dependent oxidoreductase family.</text>
</comment>
<evidence type="ECO:0000259" key="3">
    <source>
        <dbReference type="PROSITE" id="PS51471"/>
    </source>
</evidence>
<dbReference type="FunFam" id="2.60.120.330:FF:000030">
    <property type="entry name" value="Thymine dioxygenase"/>
    <property type="match status" value="1"/>
</dbReference>
<evidence type="ECO:0000256" key="2">
    <source>
        <dbReference type="RuleBase" id="RU003682"/>
    </source>
</evidence>
<dbReference type="Pfam" id="PF03171">
    <property type="entry name" value="2OG-FeII_Oxy"/>
    <property type="match status" value="1"/>
</dbReference>
<proteinExistence type="inferred from homology"/>
<protein>
    <submittedName>
        <fullName evidence="4">Oxoglutarate/iron-dependent dioxygenase</fullName>
    </submittedName>
</protein>
<dbReference type="InterPro" id="IPR026992">
    <property type="entry name" value="DIOX_N"/>
</dbReference>
<dbReference type="Pfam" id="PF14226">
    <property type="entry name" value="DIOX_N"/>
    <property type="match status" value="1"/>
</dbReference>
<comment type="caution">
    <text evidence="4">The sequence shown here is derived from an EMBL/GenBank/DDBJ whole genome shotgun (WGS) entry which is preliminary data.</text>
</comment>
<dbReference type="RefSeq" id="XP_058303710.1">
    <property type="nucleotide sequence ID" value="XM_058456811.1"/>
</dbReference>
<organism evidence="4 5">
    <name type="scientific">Penicillium cinerascens</name>
    <dbReference type="NCBI Taxonomy" id="70096"/>
    <lineage>
        <taxon>Eukaryota</taxon>
        <taxon>Fungi</taxon>
        <taxon>Dikarya</taxon>
        <taxon>Ascomycota</taxon>
        <taxon>Pezizomycotina</taxon>
        <taxon>Eurotiomycetes</taxon>
        <taxon>Eurotiomycetidae</taxon>
        <taxon>Eurotiales</taxon>
        <taxon>Aspergillaceae</taxon>
        <taxon>Penicillium</taxon>
    </lineage>
</organism>
<gene>
    <name evidence="4" type="ORF">N7498_009755</name>
</gene>
<dbReference type="InterPro" id="IPR050231">
    <property type="entry name" value="Iron_ascorbate_oxido_reductase"/>
</dbReference>
<reference evidence="4" key="2">
    <citation type="journal article" date="2023" name="IMA Fungus">
        <title>Comparative genomic study of the Penicillium genus elucidates a diverse pangenome and 15 lateral gene transfer events.</title>
        <authorList>
            <person name="Petersen C."/>
            <person name="Sorensen T."/>
            <person name="Nielsen M.R."/>
            <person name="Sondergaard T.E."/>
            <person name="Sorensen J.L."/>
            <person name="Fitzpatrick D.A."/>
            <person name="Frisvad J.C."/>
            <person name="Nielsen K.L."/>
        </authorList>
    </citation>
    <scope>NUCLEOTIDE SEQUENCE</scope>
    <source>
        <strain evidence="4">IBT 15544</strain>
    </source>
</reference>
<dbReference type="OrthoDB" id="288590at2759"/>
<dbReference type="GO" id="GO:0046872">
    <property type="term" value="F:metal ion binding"/>
    <property type="evidence" value="ECO:0007669"/>
    <property type="project" value="UniProtKB-KW"/>
</dbReference>
<dbReference type="PANTHER" id="PTHR47990">
    <property type="entry name" value="2-OXOGLUTARATE (2OG) AND FE(II)-DEPENDENT OXYGENASE SUPERFAMILY PROTEIN-RELATED"/>
    <property type="match status" value="1"/>
</dbReference>
<keyword evidence="2" id="KW-0560">Oxidoreductase</keyword>
<feature type="domain" description="Fe2OG dioxygenase" evidence="3">
    <location>
        <begin position="183"/>
        <end position="300"/>
    </location>
</feature>
<keyword evidence="2" id="KW-0479">Metal-binding</keyword>
<dbReference type="Proteomes" id="UP001150904">
    <property type="component" value="Unassembled WGS sequence"/>
</dbReference>
<evidence type="ECO:0000313" key="4">
    <source>
        <dbReference type="EMBL" id="KAJ5190770.1"/>
    </source>
</evidence>
<name>A0A9W9J9J4_9EURO</name>
<dbReference type="SUPFAM" id="SSF51197">
    <property type="entry name" value="Clavaminate synthase-like"/>
    <property type="match status" value="1"/>
</dbReference>
<dbReference type="AlphaFoldDB" id="A0A9W9J9J4"/>
<dbReference type="InterPro" id="IPR044861">
    <property type="entry name" value="IPNS-like_FE2OG_OXY"/>
</dbReference>
<sequence length="338" mass="38424">MDSTTQTTIPVVDFAKWSLSGSARQRVAQNIVDACKKVGFVYIVNHSLPEQLLDEAFDWSRRFFDLPQDEKLKAPHPEGWAVHRGYSWPGLEKVSQAISQDSDQKRAEQLREVPDVKESYDIGSENNPTQPNQWIPEESLPDFRAFMTQFYWECFRVGGEILQALAIGLDLDDNHLLLKHSGNNNQLRLLHYPPIPAEALESHRAARCPAHTDWSSITLLFQDDCGGLEVEDVNRPGSFVPATPIKNAIVMNVGDLLQRWSNDHLRSTSHRVTLPPLSDRFEGEQRVTRRRFSIPYFLAPDPDSMIECIPSCMGADEPAKYEPITQAGYNQMRASMQY</sequence>
<dbReference type="GO" id="GO:0051213">
    <property type="term" value="F:dioxygenase activity"/>
    <property type="evidence" value="ECO:0007669"/>
    <property type="project" value="UniProtKB-KW"/>
</dbReference>
<dbReference type="InterPro" id="IPR005123">
    <property type="entry name" value="Oxoglu/Fe-dep_dioxygenase_dom"/>
</dbReference>
<keyword evidence="4" id="KW-0223">Dioxygenase</keyword>
<evidence type="ECO:0000256" key="1">
    <source>
        <dbReference type="ARBA" id="ARBA00008056"/>
    </source>
</evidence>
<accession>A0A9W9J9J4</accession>
<keyword evidence="2" id="KW-0408">Iron</keyword>
<dbReference type="Gene3D" id="2.60.120.330">
    <property type="entry name" value="B-lactam Antibiotic, Isopenicillin N Synthase, Chain"/>
    <property type="match status" value="1"/>
</dbReference>
<dbReference type="EMBL" id="JAPQKR010000016">
    <property type="protein sequence ID" value="KAJ5190770.1"/>
    <property type="molecule type" value="Genomic_DNA"/>
</dbReference>